<protein>
    <submittedName>
        <fullName evidence="8">Methylmalonyl-CoA mutase subunit beta</fullName>
        <ecNumber evidence="8">5.4.99.2</ecNumber>
    </submittedName>
</protein>
<reference evidence="8" key="1">
    <citation type="submission" date="2016-05" db="EMBL/GenBank/DDBJ databases">
        <title>Microbial consortia oxidize butane by reversing methanogenesis.</title>
        <authorList>
            <person name="Laso-Perez R."/>
            <person name="Richter M."/>
            <person name="Wegener G."/>
            <person name="Musat F."/>
        </authorList>
    </citation>
    <scope>NUCLEOTIDE SEQUENCE [LARGE SCALE GENOMIC DNA]</scope>
    <source>
        <strain evidence="8">BOX1</strain>
    </source>
</reference>
<dbReference type="SUPFAM" id="SSF52242">
    <property type="entry name" value="Cobalamin (vitamin B12)-binding domain"/>
    <property type="match status" value="1"/>
</dbReference>
<dbReference type="PATRIC" id="fig|1839936.3.peg.61"/>
<dbReference type="InterPro" id="IPR036724">
    <property type="entry name" value="Cobalamin-bd_sf"/>
</dbReference>
<feature type="domain" description="B12-binding" evidence="7">
    <location>
        <begin position="7"/>
        <end position="138"/>
    </location>
</feature>
<dbReference type="Gene3D" id="3.40.50.280">
    <property type="entry name" value="Cobalamin-binding domain"/>
    <property type="match status" value="1"/>
</dbReference>
<evidence type="ECO:0000259" key="7">
    <source>
        <dbReference type="PROSITE" id="PS51332"/>
    </source>
</evidence>
<dbReference type="GO" id="GO:0004494">
    <property type="term" value="F:methylmalonyl-CoA mutase activity"/>
    <property type="evidence" value="ECO:0007669"/>
    <property type="project" value="UniProtKB-EC"/>
</dbReference>
<dbReference type="Proteomes" id="UP000185779">
    <property type="component" value="Unassembled WGS sequence"/>
</dbReference>
<keyword evidence="5 8" id="KW-0413">Isomerase</keyword>
<comment type="similarity">
    <text evidence="2">Belongs to the methylamine corrinoid protein family.</text>
</comment>
<name>A0A1F2P6D3_9EURY</name>
<evidence type="ECO:0000313" key="8">
    <source>
        <dbReference type="EMBL" id="OFV66768.1"/>
    </source>
</evidence>
<sequence>MRMMEKVIRVLMSKPGADGHWRGAVTVASALRDAGMEVIFGGFQSIPEIVETAIQEDVDVIGISIHSMAHMAYAKELMELLEEKGAKDDFLVLFGGIIPDEDVPKLMELGVAGVYGPGTHTADIVRDIKEKLSEKRAE</sequence>
<dbReference type="AlphaFoldDB" id="A0A1F2P6D3"/>
<dbReference type="PROSITE" id="PS51332">
    <property type="entry name" value="B12_BINDING"/>
    <property type="match status" value="1"/>
</dbReference>
<keyword evidence="3" id="KW-0846">Cobalamin</keyword>
<dbReference type="NCBIfam" id="TIGR00640">
    <property type="entry name" value="acid_CoA_mut_C"/>
    <property type="match status" value="1"/>
</dbReference>
<evidence type="ECO:0000256" key="4">
    <source>
        <dbReference type="ARBA" id="ARBA00022723"/>
    </source>
</evidence>
<dbReference type="STRING" id="1839936.SBU_000061"/>
<evidence type="ECO:0000256" key="5">
    <source>
        <dbReference type="ARBA" id="ARBA00023235"/>
    </source>
</evidence>
<evidence type="ECO:0000256" key="3">
    <source>
        <dbReference type="ARBA" id="ARBA00022628"/>
    </source>
</evidence>
<keyword evidence="4" id="KW-0479">Metal-binding</keyword>
<gene>
    <name evidence="8" type="ORF">SBU_000061</name>
</gene>
<dbReference type="PANTHER" id="PTHR48101:SF1">
    <property type="entry name" value="METHYLMALONYL-COA MUTASE, LARGE SUBUNIT"/>
    <property type="match status" value="1"/>
</dbReference>
<keyword evidence="6" id="KW-0170">Cobalt</keyword>
<keyword evidence="9" id="KW-1185">Reference proteome</keyword>
<comment type="caution">
    <text evidence="8">The sequence shown here is derived from an EMBL/GenBank/DDBJ whole genome shotgun (WGS) entry which is preliminary data.</text>
</comment>
<evidence type="ECO:0000313" key="9">
    <source>
        <dbReference type="Proteomes" id="UP000185779"/>
    </source>
</evidence>
<dbReference type="EC" id="5.4.99.2" evidence="8"/>
<evidence type="ECO:0000256" key="6">
    <source>
        <dbReference type="ARBA" id="ARBA00023285"/>
    </source>
</evidence>
<comment type="cofactor">
    <cofactor evidence="1">
        <name>adenosylcob(III)alamin</name>
        <dbReference type="ChEBI" id="CHEBI:18408"/>
    </cofactor>
</comment>
<dbReference type="CDD" id="cd02071">
    <property type="entry name" value="MM_CoA_mut_B12_BD"/>
    <property type="match status" value="1"/>
</dbReference>
<evidence type="ECO:0000256" key="1">
    <source>
        <dbReference type="ARBA" id="ARBA00001922"/>
    </source>
</evidence>
<dbReference type="PANTHER" id="PTHR48101">
    <property type="entry name" value="METHYLMALONYL-COA MUTASE, MITOCHONDRIAL-RELATED"/>
    <property type="match status" value="1"/>
</dbReference>
<dbReference type="InterPro" id="IPR006159">
    <property type="entry name" value="Acid_CoA_mut_C"/>
</dbReference>
<accession>A0A1F2P6D3</accession>
<dbReference type="GO" id="GO:0031419">
    <property type="term" value="F:cobalamin binding"/>
    <property type="evidence" value="ECO:0007669"/>
    <property type="project" value="UniProtKB-KW"/>
</dbReference>
<dbReference type="GO" id="GO:0046872">
    <property type="term" value="F:metal ion binding"/>
    <property type="evidence" value="ECO:0007669"/>
    <property type="project" value="UniProtKB-KW"/>
</dbReference>
<dbReference type="InterPro" id="IPR006158">
    <property type="entry name" value="Cobalamin-bd"/>
</dbReference>
<evidence type="ECO:0000256" key="2">
    <source>
        <dbReference type="ARBA" id="ARBA00010854"/>
    </source>
</evidence>
<proteinExistence type="inferred from homology"/>
<dbReference type="Pfam" id="PF02310">
    <property type="entry name" value="B12-binding"/>
    <property type="match status" value="1"/>
</dbReference>
<dbReference type="EMBL" id="LYOR01000001">
    <property type="protein sequence ID" value="OFV66768.1"/>
    <property type="molecule type" value="Genomic_DNA"/>
</dbReference>
<organism evidence="8 9">
    <name type="scientific">Candidatus Syntropharchaeum butanivorans</name>
    <dbReference type="NCBI Taxonomy" id="1839936"/>
    <lineage>
        <taxon>Archaea</taxon>
        <taxon>Methanobacteriati</taxon>
        <taxon>Methanobacteriota</taxon>
        <taxon>Stenosarchaea group</taxon>
        <taxon>Methanomicrobia</taxon>
        <taxon>Methanosarcinales</taxon>
        <taxon>ANME-2 cluster</taxon>
        <taxon>Candidatus Syntropharchaeum</taxon>
    </lineage>
</organism>